<organism evidence="2 3">
    <name type="scientific">Diaporthe ampelina</name>
    <dbReference type="NCBI Taxonomy" id="1214573"/>
    <lineage>
        <taxon>Eukaryota</taxon>
        <taxon>Fungi</taxon>
        <taxon>Dikarya</taxon>
        <taxon>Ascomycota</taxon>
        <taxon>Pezizomycotina</taxon>
        <taxon>Sordariomycetes</taxon>
        <taxon>Sordariomycetidae</taxon>
        <taxon>Diaporthales</taxon>
        <taxon>Diaporthaceae</taxon>
        <taxon>Diaporthe</taxon>
    </lineage>
</organism>
<gene>
    <name evidence="2" type="ORF">UCDDA912_g08184</name>
</gene>
<protein>
    <submittedName>
        <fullName evidence="2">Uncharacterized protein</fullName>
    </submittedName>
</protein>
<accession>A0A0G2HV23</accession>
<evidence type="ECO:0000313" key="3">
    <source>
        <dbReference type="Proteomes" id="UP000034680"/>
    </source>
</evidence>
<dbReference type="AlphaFoldDB" id="A0A0G2HV23"/>
<reference evidence="2 3" key="2">
    <citation type="submission" date="2015-05" db="EMBL/GenBank/DDBJ databases">
        <authorList>
            <person name="Morales-Cruz A."/>
            <person name="Amrine K.C."/>
            <person name="Cantu D."/>
        </authorList>
    </citation>
    <scope>NUCLEOTIDE SEQUENCE [LARGE SCALE GENOMIC DNA]</scope>
    <source>
        <strain evidence="2">DA912</strain>
    </source>
</reference>
<keyword evidence="3" id="KW-1185">Reference proteome</keyword>
<comment type="caution">
    <text evidence="2">The sequence shown here is derived from an EMBL/GenBank/DDBJ whole genome shotgun (WGS) entry which is preliminary data.</text>
</comment>
<dbReference type="OrthoDB" id="10313967at2759"/>
<sequence length="71" mass="7305">MKSVLASLVSFFLAATFSDSASCLHVSAAEVHTPTSAITVNGIAVWAEEHGTSVDISSSVRKPGITSPNDT</sequence>
<evidence type="ECO:0000256" key="1">
    <source>
        <dbReference type="SAM" id="SignalP"/>
    </source>
</evidence>
<dbReference type="Proteomes" id="UP000034680">
    <property type="component" value="Unassembled WGS sequence"/>
</dbReference>
<proteinExistence type="predicted"/>
<keyword evidence="1" id="KW-0732">Signal</keyword>
<feature type="signal peptide" evidence="1">
    <location>
        <begin position="1"/>
        <end position="20"/>
    </location>
</feature>
<reference evidence="2 3" key="1">
    <citation type="submission" date="2015-05" db="EMBL/GenBank/DDBJ databases">
        <title>Distinctive expansion of gene families associated with plant cell wall degradation and secondary metabolism in the genomes of grapevine trunk pathogens.</title>
        <authorList>
            <person name="Lawrence D.P."/>
            <person name="Travadon R."/>
            <person name="Rolshausen P.E."/>
            <person name="Baumgartner K."/>
        </authorList>
    </citation>
    <scope>NUCLEOTIDE SEQUENCE [LARGE SCALE GENOMIC DNA]</scope>
    <source>
        <strain evidence="2">DA912</strain>
    </source>
</reference>
<feature type="chain" id="PRO_5002545303" evidence="1">
    <location>
        <begin position="21"/>
        <end position="71"/>
    </location>
</feature>
<evidence type="ECO:0000313" key="2">
    <source>
        <dbReference type="EMBL" id="KKY31895.1"/>
    </source>
</evidence>
<name>A0A0G2HV23_9PEZI</name>
<dbReference type="EMBL" id="LCUC01000353">
    <property type="protein sequence ID" value="KKY31895.1"/>
    <property type="molecule type" value="Genomic_DNA"/>
</dbReference>